<feature type="compositionally biased region" description="Polar residues" evidence="2">
    <location>
        <begin position="370"/>
        <end position="380"/>
    </location>
</feature>
<dbReference type="GO" id="GO:0005886">
    <property type="term" value="C:plasma membrane"/>
    <property type="evidence" value="ECO:0007669"/>
    <property type="project" value="TreeGrafter"/>
</dbReference>
<dbReference type="InterPro" id="IPR032745">
    <property type="entry name" value="GRIN_C"/>
</dbReference>
<feature type="compositionally biased region" description="Low complexity" evidence="2">
    <location>
        <begin position="672"/>
        <end position="681"/>
    </location>
</feature>
<comment type="function">
    <text evidence="1">May be involved in neurite outgrowth.</text>
</comment>
<dbReference type="Pfam" id="PF15235">
    <property type="entry name" value="GRIN_C"/>
    <property type="match status" value="1"/>
</dbReference>
<feature type="compositionally biased region" description="Basic and acidic residues" evidence="2">
    <location>
        <begin position="189"/>
        <end position="198"/>
    </location>
</feature>
<proteinExistence type="predicted"/>
<evidence type="ECO:0000256" key="1">
    <source>
        <dbReference type="ARBA" id="ARBA00002358"/>
    </source>
</evidence>
<organism evidence="4 5">
    <name type="scientific">Erinaceus europaeus</name>
    <name type="common">Western European hedgehog</name>
    <dbReference type="NCBI Taxonomy" id="9365"/>
    <lineage>
        <taxon>Eukaryota</taxon>
        <taxon>Metazoa</taxon>
        <taxon>Chordata</taxon>
        <taxon>Craniata</taxon>
        <taxon>Vertebrata</taxon>
        <taxon>Euteleostomi</taxon>
        <taxon>Mammalia</taxon>
        <taxon>Eutheria</taxon>
        <taxon>Laurasiatheria</taxon>
        <taxon>Eulipotyphla</taxon>
        <taxon>Erinaceidae</taxon>
        <taxon>Erinaceinae</taxon>
        <taxon>Erinaceus</taxon>
    </lineage>
</organism>
<sequence>MRDCGPSQPKASPAPPRHTPAPSLSMASRHSGPSGAEEGASCSEGPGGSVACPSLPCNPSPETRGASSSGTSENTLSGKPEPGASAKGAPSSPENGTPVFLDKTDSKSLKQMNPTSIAKGELGSLGKVDPTPTDKTEPVSVDKGCPVVPGVIELVTPKKEEPGYLGLAGPVGPSKGDVGPPGKQGPRNSGKEPLDSSKEANLASPEKQSGPLEERDATCLPHTSVPAGKKESEASGILTAGASGMSEPLSLGALDPGTSGKVTPQHLECTETVTPAKWDPQYPGKRAPASSETEAPISVTVRPATSLGQVGSTSPGPVELTSSTGVTEAASSGKEGLGLPKKTDPISEETTKAPAPGNTNPESSRKRDPISSSLGDSTSLGPGGTLSPVKATVDSGGRAGPLSPEKSGLLSLGGVGPGAKGTTDTGPSSPNSSTKWKAEPGSEAQAAPASGQAEALQKRPQALEKMDLGPLPSGKVGAEALGKAGSPPLEKVAPLTLEKQEASSSRQADSKVCGAASTLAGAGSGTGRVEPRPEPSTQASSTQASSTLVPSTQASSTLVPSTQASSTQVPSTQASSTLAIQASNTRAPSIQASGQSQKVPATPGGAEKSPAMGTTAPPAGPRTRDNFTKAPSWDASAPPPPPREDAGTQAGAQACVSVALSPMSPQDGAGGPAFSFQAAPHAPSPAPTPAPGPPTRRDAGLQVSLGVAETRSVATGPMTPQAAAPPTAPPVFPEVRVRPGSALAAAIAPPEAAEPVRDVSWDEKGMTWEVYGAAMEVEVLGMAIQKHLERQIEEHGRQGTPAPQASTRLGPGPGRAGSVRAAPPDGTNKRPPGLFRALLQSVRRPRCCSRAGPTAE</sequence>
<evidence type="ECO:0000259" key="3">
    <source>
        <dbReference type="Pfam" id="PF15235"/>
    </source>
</evidence>
<gene>
    <name evidence="5" type="primary">GPRIN1</name>
</gene>
<feature type="compositionally biased region" description="Polar residues" evidence="2">
    <location>
        <begin position="548"/>
        <end position="599"/>
    </location>
</feature>
<feature type="region of interest" description="Disordered" evidence="2">
    <location>
        <begin position="1"/>
        <end position="699"/>
    </location>
</feature>
<dbReference type="InParanoid" id="A0A1S3WCS7"/>
<dbReference type="RefSeq" id="XP_016044183.2">
    <property type="nucleotide sequence ID" value="XM_016188697.2"/>
</dbReference>
<feature type="compositionally biased region" description="Polar residues" evidence="2">
    <location>
        <begin position="306"/>
        <end position="330"/>
    </location>
</feature>
<dbReference type="OrthoDB" id="9937185at2759"/>
<dbReference type="GeneID" id="103114678"/>
<evidence type="ECO:0000313" key="4">
    <source>
        <dbReference type="Proteomes" id="UP001652624"/>
    </source>
</evidence>
<feature type="compositionally biased region" description="Pro residues" evidence="2">
    <location>
        <begin position="682"/>
        <end position="694"/>
    </location>
</feature>
<feature type="domain" description="G protein-regulated inducer of neurite outgrowth C-terminal" evidence="3">
    <location>
        <begin position="717"/>
        <end position="853"/>
    </location>
</feature>
<keyword evidence="4" id="KW-1185">Reference proteome</keyword>
<protein>
    <submittedName>
        <fullName evidence="5">G protein-regulated inducer of neurite outgrowth 1</fullName>
    </submittedName>
</protein>
<dbReference type="STRING" id="9365.ENSEEUP00000007897"/>
<feature type="compositionally biased region" description="Basic and acidic residues" evidence="2">
    <location>
        <begin position="341"/>
        <end position="351"/>
    </location>
</feature>
<feature type="compositionally biased region" description="Polar residues" evidence="2">
    <location>
        <begin position="422"/>
        <end position="435"/>
    </location>
</feature>
<feature type="region of interest" description="Disordered" evidence="2">
    <location>
        <begin position="791"/>
        <end position="856"/>
    </location>
</feature>
<evidence type="ECO:0000256" key="2">
    <source>
        <dbReference type="SAM" id="MobiDB-lite"/>
    </source>
</evidence>
<dbReference type="AlphaFoldDB" id="A0A1S3WCS7"/>
<dbReference type="InterPro" id="IPR026646">
    <property type="entry name" value="GPRIN2-like/GPRIN3"/>
</dbReference>
<name>A0A1S3WCS7_ERIEU</name>
<evidence type="ECO:0000313" key="5">
    <source>
        <dbReference type="RefSeq" id="XP_016044183.2"/>
    </source>
</evidence>
<dbReference type="PANTHER" id="PTHR15718">
    <property type="entry name" value="G PROTEIN-REGULATED INDUCER OF NEURITE OUTGROWTH C-TERMINAL DOMAIN-CONTAINING PROTEIN"/>
    <property type="match status" value="1"/>
</dbReference>
<dbReference type="CTD" id="114787"/>
<feature type="compositionally biased region" description="Polar residues" evidence="2">
    <location>
        <begin position="65"/>
        <end position="77"/>
    </location>
</feature>
<accession>A0A1S3WCS7</accession>
<dbReference type="PANTHER" id="PTHR15718:SF7">
    <property type="entry name" value="G PROTEIN-REGULATED INDUCER OF NEURITE OUTGROWTH 1"/>
    <property type="match status" value="1"/>
</dbReference>
<dbReference type="FunCoup" id="A0A1S3WCS7">
    <property type="interactions" value="462"/>
</dbReference>
<reference evidence="5" key="1">
    <citation type="submission" date="2025-08" db="UniProtKB">
        <authorList>
            <consortium name="RefSeq"/>
        </authorList>
    </citation>
    <scope>IDENTIFICATION</scope>
</reference>
<feature type="compositionally biased region" description="Low complexity" evidence="2">
    <location>
        <begin position="439"/>
        <end position="455"/>
    </location>
</feature>
<dbReference type="Proteomes" id="UP001652624">
    <property type="component" value="Chromosome 9"/>
</dbReference>
<feature type="compositionally biased region" description="Low complexity" evidence="2">
    <location>
        <begin position="536"/>
        <end position="547"/>
    </location>
</feature>
<dbReference type="GO" id="GO:0031175">
    <property type="term" value="P:neuron projection development"/>
    <property type="evidence" value="ECO:0007669"/>
    <property type="project" value="TreeGrafter"/>
</dbReference>
<dbReference type="eggNOG" id="ENOG502S6S7">
    <property type="taxonomic scope" value="Eukaryota"/>
</dbReference>